<keyword evidence="2" id="KW-1185">Reference proteome</keyword>
<proteinExistence type="predicted"/>
<evidence type="ECO:0000313" key="2">
    <source>
        <dbReference type="Proteomes" id="UP001189429"/>
    </source>
</evidence>
<reference evidence="1" key="1">
    <citation type="submission" date="2023-10" db="EMBL/GenBank/DDBJ databases">
        <authorList>
            <person name="Chen Y."/>
            <person name="Shah S."/>
            <person name="Dougan E. K."/>
            <person name="Thang M."/>
            <person name="Chan C."/>
        </authorList>
    </citation>
    <scope>NUCLEOTIDE SEQUENCE [LARGE SCALE GENOMIC DNA]</scope>
</reference>
<organism evidence="1 2">
    <name type="scientific">Prorocentrum cordatum</name>
    <dbReference type="NCBI Taxonomy" id="2364126"/>
    <lineage>
        <taxon>Eukaryota</taxon>
        <taxon>Sar</taxon>
        <taxon>Alveolata</taxon>
        <taxon>Dinophyceae</taxon>
        <taxon>Prorocentrales</taxon>
        <taxon>Prorocentraceae</taxon>
        <taxon>Prorocentrum</taxon>
    </lineage>
</organism>
<accession>A0ABN9RQ39</accession>
<protein>
    <submittedName>
        <fullName evidence="1">Uncharacterized protein</fullName>
    </submittedName>
</protein>
<dbReference type="EMBL" id="CAUYUJ010007557">
    <property type="protein sequence ID" value="CAK0821155.1"/>
    <property type="molecule type" value="Genomic_DNA"/>
</dbReference>
<gene>
    <name evidence="1" type="ORF">PCOR1329_LOCUS22556</name>
</gene>
<dbReference type="Proteomes" id="UP001189429">
    <property type="component" value="Unassembled WGS sequence"/>
</dbReference>
<comment type="caution">
    <text evidence="1">The sequence shown here is derived from an EMBL/GenBank/DDBJ whole genome shotgun (WGS) entry which is preliminary data.</text>
</comment>
<name>A0ABN9RQ39_9DINO</name>
<evidence type="ECO:0000313" key="1">
    <source>
        <dbReference type="EMBL" id="CAK0821155.1"/>
    </source>
</evidence>
<sequence length="197" mass="20478">MKLRYCKSGLNRHAGIAETEWMPDEAKDVFGTPVSHGKNLIARDDSGGSLAALFRELDAPFVGAASGSIEQFVLTMEDDCCGAHPEGLVPSSALDVREALIGLQTMTLVAGGQHSVAECVIVAQGMGYFSGVPRVEDGYAEAVAGFERHLAGLGVAPGEGVGPLEQLWGAWDRFGHAGGSPPISSSQPAGRSPDMLA</sequence>